<dbReference type="InterPro" id="IPR010496">
    <property type="entry name" value="AL/BT2_dom"/>
</dbReference>
<accession>A0ABW4GE82</accession>
<reference evidence="3" key="1">
    <citation type="journal article" date="2019" name="Int. J. Syst. Evol. Microbiol.">
        <title>The Global Catalogue of Microorganisms (GCM) 10K type strain sequencing project: providing services to taxonomists for standard genome sequencing and annotation.</title>
        <authorList>
            <consortium name="The Broad Institute Genomics Platform"/>
            <consortium name="The Broad Institute Genome Sequencing Center for Infectious Disease"/>
            <person name="Wu L."/>
            <person name="Ma J."/>
        </authorList>
    </citation>
    <scope>NUCLEOTIDE SEQUENCE [LARGE SCALE GENOMIC DNA]</scope>
    <source>
        <strain evidence="3">CGMCC 1.15399</strain>
    </source>
</reference>
<evidence type="ECO:0000313" key="2">
    <source>
        <dbReference type="EMBL" id="MFD1541109.1"/>
    </source>
</evidence>
<dbReference type="Pfam" id="PF06439">
    <property type="entry name" value="3keto-disac_hyd"/>
    <property type="match status" value="1"/>
</dbReference>
<sequence>MTAADDGFVPLFDGSTLKGWHAAPRVYGSLYPGGPHVHEVFAERGIEPPYEPEKHPAVWTVEDGAIVGRQDEPGSGYGGYLVSDRAFGDFELSLEAKPDWPADTGIMIRRRPDTWEGFQVLLDHRESGGIGGFFGNGLASFSAVPFAVRSRRDANGDVVGLQADDPATSTEPVTPDKIGRLGHAADVEDFLSVWRWGDWNELRIRAVGALPVITTWVNGLKIAELDTATLESPHYDPEAVLATLGSSGHIAFEVHDNDAVFGEARWGHGAACRWRNIRIKELG</sequence>
<organism evidence="2 3">
    <name type="scientific">Nonomuraea guangzhouensis</name>
    <dbReference type="NCBI Taxonomy" id="1291555"/>
    <lineage>
        <taxon>Bacteria</taxon>
        <taxon>Bacillati</taxon>
        <taxon>Actinomycetota</taxon>
        <taxon>Actinomycetes</taxon>
        <taxon>Streptosporangiales</taxon>
        <taxon>Streptosporangiaceae</taxon>
        <taxon>Nonomuraea</taxon>
    </lineage>
</organism>
<evidence type="ECO:0000313" key="3">
    <source>
        <dbReference type="Proteomes" id="UP001597097"/>
    </source>
</evidence>
<evidence type="ECO:0000259" key="1">
    <source>
        <dbReference type="Pfam" id="PF06439"/>
    </source>
</evidence>
<dbReference type="Proteomes" id="UP001597097">
    <property type="component" value="Unassembled WGS sequence"/>
</dbReference>
<gene>
    <name evidence="2" type="ORF">ACFSJ0_28925</name>
</gene>
<feature type="domain" description="3-keto-alpha-glucoside-1,2-lyase/3-keto-2-hydroxy-glucal hydratase" evidence="1">
    <location>
        <begin position="7"/>
        <end position="280"/>
    </location>
</feature>
<name>A0ABW4GE82_9ACTN</name>
<dbReference type="EMBL" id="JBHUCM010000024">
    <property type="protein sequence ID" value="MFD1541109.1"/>
    <property type="molecule type" value="Genomic_DNA"/>
</dbReference>
<keyword evidence="3" id="KW-1185">Reference proteome</keyword>
<dbReference type="RefSeq" id="WP_219530557.1">
    <property type="nucleotide sequence ID" value="NZ_JAHKRM010000009.1"/>
</dbReference>
<protein>
    <submittedName>
        <fullName evidence="2">DUF1080 domain-containing protein</fullName>
    </submittedName>
</protein>
<comment type="caution">
    <text evidence="2">The sequence shown here is derived from an EMBL/GenBank/DDBJ whole genome shotgun (WGS) entry which is preliminary data.</text>
</comment>
<proteinExistence type="predicted"/>